<protein>
    <submittedName>
        <fullName evidence="1">Uncharacterized protein</fullName>
    </submittedName>
</protein>
<evidence type="ECO:0000313" key="2">
    <source>
        <dbReference type="Proteomes" id="UP000485058"/>
    </source>
</evidence>
<dbReference type="AlphaFoldDB" id="A0A6A0A0Y7"/>
<keyword evidence="2" id="KW-1185">Reference proteome</keyword>
<accession>A0A6A0A0Y7</accession>
<dbReference type="Proteomes" id="UP000485058">
    <property type="component" value="Unassembled WGS sequence"/>
</dbReference>
<dbReference type="EMBL" id="BLLF01002705">
    <property type="protein sequence ID" value="GFH25064.1"/>
    <property type="molecule type" value="Genomic_DNA"/>
</dbReference>
<sequence>MASSIGKGGIAGCMDLQYIMNHAADELLLADITFLPQLQR</sequence>
<evidence type="ECO:0000313" key="1">
    <source>
        <dbReference type="EMBL" id="GFH25064.1"/>
    </source>
</evidence>
<organism evidence="1 2">
    <name type="scientific">Haematococcus lacustris</name>
    <name type="common">Green alga</name>
    <name type="synonym">Haematococcus pluvialis</name>
    <dbReference type="NCBI Taxonomy" id="44745"/>
    <lineage>
        <taxon>Eukaryota</taxon>
        <taxon>Viridiplantae</taxon>
        <taxon>Chlorophyta</taxon>
        <taxon>core chlorophytes</taxon>
        <taxon>Chlorophyceae</taxon>
        <taxon>CS clade</taxon>
        <taxon>Chlamydomonadales</taxon>
        <taxon>Haematococcaceae</taxon>
        <taxon>Haematococcus</taxon>
    </lineage>
</organism>
<reference evidence="1 2" key="1">
    <citation type="submission" date="2020-02" db="EMBL/GenBank/DDBJ databases">
        <title>Draft genome sequence of Haematococcus lacustris strain NIES-144.</title>
        <authorList>
            <person name="Morimoto D."/>
            <person name="Nakagawa S."/>
            <person name="Yoshida T."/>
            <person name="Sawayama S."/>
        </authorList>
    </citation>
    <scope>NUCLEOTIDE SEQUENCE [LARGE SCALE GENOMIC DNA]</scope>
    <source>
        <strain evidence="1 2">NIES-144</strain>
    </source>
</reference>
<feature type="non-terminal residue" evidence="1">
    <location>
        <position position="40"/>
    </location>
</feature>
<comment type="caution">
    <text evidence="1">The sequence shown here is derived from an EMBL/GenBank/DDBJ whole genome shotgun (WGS) entry which is preliminary data.</text>
</comment>
<proteinExistence type="predicted"/>
<name>A0A6A0A0Y7_HAELA</name>
<gene>
    <name evidence="1" type="ORF">HaLaN_22965</name>
</gene>